<organism evidence="1 2">
    <name type="scientific">Alligator mississippiensis</name>
    <name type="common">American alligator</name>
    <dbReference type="NCBI Taxonomy" id="8496"/>
    <lineage>
        <taxon>Eukaryota</taxon>
        <taxon>Metazoa</taxon>
        <taxon>Chordata</taxon>
        <taxon>Craniata</taxon>
        <taxon>Vertebrata</taxon>
        <taxon>Euteleostomi</taxon>
        <taxon>Archelosauria</taxon>
        <taxon>Archosauria</taxon>
        <taxon>Crocodylia</taxon>
        <taxon>Alligatoridae</taxon>
        <taxon>Alligatorinae</taxon>
        <taxon>Alligator</taxon>
    </lineage>
</organism>
<gene>
    <name evidence="1" type="ORF">Y1Q_0001254</name>
</gene>
<sequence length="68" mass="7355">MPSGNRGAPCLRALQMGQQQCTMILEKGPLPGHHAGPPLYSLRLMKTNEQGLDVLKQILLEAPDPGVH</sequence>
<evidence type="ECO:0000313" key="2">
    <source>
        <dbReference type="Proteomes" id="UP000050525"/>
    </source>
</evidence>
<keyword evidence="2" id="KW-1185">Reference proteome</keyword>
<name>A0A151M8S5_ALLMI</name>
<dbReference type="Proteomes" id="UP000050525">
    <property type="component" value="Unassembled WGS sequence"/>
</dbReference>
<comment type="caution">
    <text evidence="1">The sequence shown here is derived from an EMBL/GenBank/DDBJ whole genome shotgun (WGS) entry which is preliminary data.</text>
</comment>
<dbReference type="AlphaFoldDB" id="A0A151M8S5"/>
<proteinExistence type="predicted"/>
<accession>A0A151M8S5</accession>
<reference evidence="1 2" key="1">
    <citation type="journal article" date="2012" name="Genome Biol.">
        <title>Sequencing three crocodilian genomes to illuminate the evolution of archosaurs and amniotes.</title>
        <authorList>
            <person name="St John J.A."/>
            <person name="Braun E.L."/>
            <person name="Isberg S.R."/>
            <person name="Miles L.G."/>
            <person name="Chong A.Y."/>
            <person name="Gongora J."/>
            <person name="Dalzell P."/>
            <person name="Moran C."/>
            <person name="Bed'hom B."/>
            <person name="Abzhanov A."/>
            <person name="Burgess S.C."/>
            <person name="Cooksey A.M."/>
            <person name="Castoe T.A."/>
            <person name="Crawford N.G."/>
            <person name="Densmore L.D."/>
            <person name="Drew J.C."/>
            <person name="Edwards S.V."/>
            <person name="Faircloth B.C."/>
            <person name="Fujita M.K."/>
            <person name="Greenwold M.J."/>
            <person name="Hoffmann F.G."/>
            <person name="Howard J.M."/>
            <person name="Iguchi T."/>
            <person name="Janes D.E."/>
            <person name="Khan S.Y."/>
            <person name="Kohno S."/>
            <person name="de Koning A.J."/>
            <person name="Lance S.L."/>
            <person name="McCarthy F.M."/>
            <person name="McCormack J.E."/>
            <person name="Merchant M.E."/>
            <person name="Peterson D.G."/>
            <person name="Pollock D.D."/>
            <person name="Pourmand N."/>
            <person name="Raney B.J."/>
            <person name="Roessler K.A."/>
            <person name="Sanford J.R."/>
            <person name="Sawyer R.H."/>
            <person name="Schmidt C.J."/>
            <person name="Triplett E.W."/>
            <person name="Tuberville T.D."/>
            <person name="Venegas-Anaya M."/>
            <person name="Howard J.T."/>
            <person name="Jarvis E.D."/>
            <person name="Guillette L.J.Jr."/>
            <person name="Glenn T.C."/>
            <person name="Green R.E."/>
            <person name="Ray D.A."/>
        </authorList>
    </citation>
    <scope>NUCLEOTIDE SEQUENCE [LARGE SCALE GENOMIC DNA]</scope>
    <source>
        <strain evidence="1">KSC_2009_1</strain>
    </source>
</reference>
<dbReference type="EMBL" id="AKHW03006295">
    <property type="protein sequence ID" value="KYO20917.1"/>
    <property type="molecule type" value="Genomic_DNA"/>
</dbReference>
<protein>
    <submittedName>
        <fullName evidence="1">Uncharacterized protein</fullName>
    </submittedName>
</protein>
<evidence type="ECO:0000313" key="1">
    <source>
        <dbReference type="EMBL" id="KYO20917.1"/>
    </source>
</evidence>